<dbReference type="EC" id="3.5.4.34" evidence="8"/>
<keyword evidence="2" id="KW-0479">Metal-binding</keyword>
<feature type="region of interest" description="Disordered" evidence="12">
    <location>
        <begin position="145"/>
        <end position="204"/>
    </location>
</feature>
<feature type="compositionally biased region" description="Polar residues" evidence="12">
    <location>
        <begin position="177"/>
        <end position="186"/>
    </location>
</feature>
<dbReference type="GO" id="GO:0008033">
    <property type="term" value="P:tRNA processing"/>
    <property type="evidence" value="ECO:0007669"/>
    <property type="project" value="UniProtKB-KW"/>
</dbReference>
<dbReference type="GO" id="GO:0043829">
    <property type="term" value="F:tRNA-specific adenosine-37 deaminase activity"/>
    <property type="evidence" value="ECO:0007669"/>
    <property type="project" value="UniProtKB-EC"/>
</dbReference>
<feature type="compositionally biased region" description="Polar residues" evidence="12">
    <location>
        <begin position="152"/>
        <end position="162"/>
    </location>
</feature>
<evidence type="ECO:0000256" key="7">
    <source>
        <dbReference type="ARBA" id="ARBA00038326"/>
    </source>
</evidence>
<evidence type="ECO:0000256" key="11">
    <source>
        <dbReference type="ARBA" id="ARBA00047635"/>
    </source>
</evidence>
<organism evidence="14 15">
    <name type="scientific">Nematostella vectensis</name>
    <name type="common">Starlet sea anemone</name>
    <dbReference type="NCBI Taxonomy" id="45351"/>
    <lineage>
        <taxon>Eukaryota</taxon>
        <taxon>Metazoa</taxon>
        <taxon>Cnidaria</taxon>
        <taxon>Anthozoa</taxon>
        <taxon>Hexacorallia</taxon>
        <taxon>Actiniaria</taxon>
        <taxon>Edwardsiidae</taxon>
        <taxon>Nematostella</taxon>
    </lineage>
</organism>
<gene>
    <name evidence="14" type="ORF">NEMVEDRAFT_v1g90751</name>
</gene>
<dbReference type="GO" id="GO:0046872">
    <property type="term" value="F:metal ion binding"/>
    <property type="evidence" value="ECO:0007669"/>
    <property type="project" value="UniProtKB-KW"/>
</dbReference>
<comment type="function">
    <text evidence="6">Specifically deaminates adenosine-37 to inosine in tRNA-Ala.</text>
</comment>
<dbReference type="Pfam" id="PF02137">
    <property type="entry name" value="A_deamin"/>
    <property type="match status" value="1"/>
</dbReference>
<evidence type="ECO:0000256" key="1">
    <source>
        <dbReference type="ARBA" id="ARBA00022694"/>
    </source>
</evidence>
<evidence type="ECO:0000256" key="8">
    <source>
        <dbReference type="ARBA" id="ARBA00038940"/>
    </source>
</evidence>
<dbReference type="eggNOG" id="KOG2777">
    <property type="taxonomic scope" value="Eukaryota"/>
</dbReference>
<feature type="compositionally biased region" description="Basic and acidic residues" evidence="12">
    <location>
        <begin position="189"/>
        <end position="204"/>
    </location>
</feature>
<evidence type="ECO:0000259" key="13">
    <source>
        <dbReference type="PROSITE" id="PS50141"/>
    </source>
</evidence>
<dbReference type="SMART" id="SM00552">
    <property type="entry name" value="ADEAMc"/>
    <property type="match status" value="1"/>
</dbReference>
<dbReference type="PANTHER" id="PTHR46516">
    <property type="entry name" value="TRNA-SPECIFIC ADENOSINE DEAMINASE 1"/>
    <property type="match status" value="1"/>
</dbReference>
<evidence type="ECO:0000256" key="9">
    <source>
        <dbReference type="ARBA" id="ARBA00040502"/>
    </source>
</evidence>
<dbReference type="PANTHER" id="PTHR46516:SF1">
    <property type="entry name" value="TRNA-SPECIFIC ADENOSINE DEAMINASE 1"/>
    <property type="match status" value="1"/>
</dbReference>
<evidence type="ECO:0000256" key="2">
    <source>
        <dbReference type="ARBA" id="ARBA00022723"/>
    </source>
</evidence>
<evidence type="ECO:0000256" key="5">
    <source>
        <dbReference type="ARBA" id="ARBA00037026"/>
    </source>
</evidence>
<dbReference type="OMA" id="PVNQTHP"/>
<sequence>MAQWCTDCDFASKVAQSCCDLYTKLGKKGKPQTGKEWTLLAAVVQVLQRKEGNCGYTYNIISLGTGSKCIGQNKLDPKGGVLNDSHAEIIARRGFVRYVYNQVKECYGEGSGIFTCDSDTNLCKLKEDVTFHLFTSHTPCGDASIFPKSNDETNAAQTGQYSSHRRKYQNEQKNAKRQCNSLTQAQGCDRLKDPPSDRHLDASKKQSMNVAFTSLIAKNALTNTSMEKASYADVPHSVSMTTENSCFATITSGNLNDIHRTGAKCVPGEPQDPLLAGVNYHVTGILRTKPGRGDPTLSMSCSDKILKWNILGIQGALLSHFLAGPVYLSSIIVGKCPYDVVAMERALYGRA</sequence>
<comment type="cofactor">
    <cofactor evidence="5">
        <name>1D-myo-inositol hexakisphosphate</name>
        <dbReference type="ChEBI" id="CHEBI:58130"/>
    </cofactor>
</comment>
<comment type="catalytic activity">
    <reaction evidence="11">
        <text>adenosine(37) in tRNA(Ala) + H2O + H(+) = inosine(37) in tRNA(Ala) + NH4(+)</text>
        <dbReference type="Rhea" id="RHEA:50968"/>
        <dbReference type="Rhea" id="RHEA-COMP:12855"/>
        <dbReference type="Rhea" id="RHEA-COMP:12856"/>
        <dbReference type="ChEBI" id="CHEBI:15377"/>
        <dbReference type="ChEBI" id="CHEBI:15378"/>
        <dbReference type="ChEBI" id="CHEBI:28938"/>
        <dbReference type="ChEBI" id="CHEBI:74411"/>
        <dbReference type="ChEBI" id="CHEBI:82852"/>
        <dbReference type="EC" id="3.5.4.34"/>
    </reaction>
</comment>
<dbReference type="EMBL" id="DS469531">
    <property type="protein sequence ID" value="EDO45975.1"/>
    <property type="molecule type" value="Genomic_DNA"/>
</dbReference>
<dbReference type="GO" id="GO:0003723">
    <property type="term" value="F:RNA binding"/>
    <property type="evidence" value="ECO:0007669"/>
    <property type="project" value="InterPro"/>
</dbReference>
<evidence type="ECO:0000256" key="3">
    <source>
        <dbReference type="ARBA" id="ARBA00022801"/>
    </source>
</evidence>
<dbReference type="InterPro" id="IPR002466">
    <property type="entry name" value="A_deamin"/>
</dbReference>
<dbReference type="HOGENOM" id="CLU_005382_5_2_1"/>
<evidence type="ECO:0000313" key="14">
    <source>
        <dbReference type="EMBL" id="EDO45975.1"/>
    </source>
</evidence>
<accession>A7RRA2</accession>
<dbReference type="PhylomeDB" id="A7RRA2"/>
<reference evidence="14 15" key="1">
    <citation type="journal article" date="2007" name="Science">
        <title>Sea anemone genome reveals ancestral eumetazoan gene repertoire and genomic organization.</title>
        <authorList>
            <person name="Putnam N.H."/>
            <person name="Srivastava M."/>
            <person name="Hellsten U."/>
            <person name="Dirks B."/>
            <person name="Chapman J."/>
            <person name="Salamov A."/>
            <person name="Terry A."/>
            <person name="Shapiro H."/>
            <person name="Lindquist E."/>
            <person name="Kapitonov V.V."/>
            <person name="Jurka J."/>
            <person name="Genikhovich G."/>
            <person name="Grigoriev I.V."/>
            <person name="Lucas S.M."/>
            <person name="Steele R.E."/>
            <person name="Finnerty J.R."/>
            <person name="Technau U."/>
            <person name="Martindale M.Q."/>
            <person name="Rokhsar D.S."/>
        </authorList>
    </citation>
    <scope>NUCLEOTIDE SEQUENCE [LARGE SCALE GENOMIC DNA]</scope>
    <source>
        <strain evidence="15">CH2 X CH6</strain>
    </source>
</reference>
<keyword evidence="15" id="KW-1185">Reference proteome</keyword>
<proteinExistence type="inferred from homology"/>
<feature type="non-terminal residue" evidence="14">
    <location>
        <position position="1"/>
    </location>
</feature>
<dbReference type="FunCoup" id="A7RRA2">
    <property type="interactions" value="396"/>
</dbReference>
<keyword evidence="3" id="KW-0378">Hydrolase</keyword>
<dbReference type="Proteomes" id="UP000001593">
    <property type="component" value="Unassembled WGS sequence"/>
</dbReference>
<keyword evidence="1" id="KW-0819">tRNA processing</keyword>
<keyword evidence="4" id="KW-0862">Zinc</keyword>
<evidence type="ECO:0000256" key="6">
    <source>
        <dbReference type="ARBA" id="ARBA00037784"/>
    </source>
</evidence>
<evidence type="ECO:0000256" key="10">
    <source>
        <dbReference type="ARBA" id="ARBA00041760"/>
    </source>
</evidence>
<dbReference type="STRING" id="45351.A7RRA2"/>
<protein>
    <recommendedName>
        <fullName evidence="9">tRNA-specific adenosine deaminase 1</fullName>
        <ecNumber evidence="8">3.5.4.34</ecNumber>
    </recommendedName>
    <alternativeName>
        <fullName evidence="10">tRNA-specific adenosine-37 deaminase</fullName>
    </alternativeName>
</protein>
<evidence type="ECO:0000256" key="12">
    <source>
        <dbReference type="SAM" id="MobiDB-lite"/>
    </source>
</evidence>
<evidence type="ECO:0000313" key="15">
    <source>
        <dbReference type="Proteomes" id="UP000001593"/>
    </source>
</evidence>
<dbReference type="AlphaFoldDB" id="A7RRA2"/>
<evidence type="ECO:0000256" key="4">
    <source>
        <dbReference type="ARBA" id="ARBA00022833"/>
    </source>
</evidence>
<feature type="domain" description="A to I editase" evidence="13">
    <location>
        <begin position="62"/>
        <end position="351"/>
    </location>
</feature>
<dbReference type="InParanoid" id="A7RRA2"/>
<comment type="similarity">
    <text evidence="7">Belongs to the ADAT1 family.</text>
</comment>
<dbReference type="PROSITE" id="PS50141">
    <property type="entry name" value="A_DEAMIN_EDITASE"/>
    <property type="match status" value="1"/>
</dbReference>
<name>A7RRA2_NEMVE</name>